<keyword evidence="1" id="KW-1133">Transmembrane helix</keyword>
<name>A0A553WAS8_9SPHN</name>
<dbReference type="AlphaFoldDB" id="A0A553WAS8"/>
<comment type="caution">
    <text evidence="2">The sequence shown here is derived from an EMBL/GenBank/DDBJ whole genome shotgun (WGS) entry which is preliminary data.</text>
</comment>
<organism evidence="2 3">
    <name type="scientific">Sphingorhabdus contaminans</name>
    <dbReference type="NCBI Taxonomy" id="1343899"/>
    <lineage>
        <taxon>Bacteria</taxon>
        <taxon>Pseudomonadati</taxon>
        <taxon>Pseudomonadota</taxon>
        <taxon>Alphaproteobacteria</taxon>
        <taxon>Sphingomonadales</taxon>
        <taxon>Sphingomonadaceae</taxon>
        <taxon>Sphingorhabdus</taxon>
    </lineage>
</organism>
<feature type="transmembrane region" description="Helical" evidence="1">
    <location>
        <begin position="12"/>
        <end position="30"/>
    </location>
</feature>
<dbReference type="CDD" id="cd01324">
    <property type="entry name" value="cbb3_Oxidase_CcoQ"/>
    <property type="match status" value="1"/>
</dbReference>
<protein>
    <submittedName>
        <fullName evidence="2">Cbb3-type cytochrome c oxidase subunit 3</fullName>
    </submittedName>
</protein>
<sequence length="52" mass="6135">MNYNDLRHFADSWGLVVMGVIFLILIAWPFRKANRQRNHDAAIMIFRDDDNG</sequence>
<dbReference type="InterPro" id="IPR008621">
    <property type="entry name" value="Cbb3-typ_cyt_oxidase_comp"/>
</dbReference>
<keyword evidence="1" id="KW-0472">Membrane</keyword>
<dbReference type="Pfam" id="PF05545">
    <property type="entry name" value="FixQ"/>
    <property type="match status" value="1"/>
</dbReference>
<accession>A0A553WAS8</accession>
<evidence type="ECO:0000313" key="2">
    <source>
        <dbReference type="EMBL" id="TSB01797.1"/>
    </source>
</evidence>
<dbReference type="EMBL" id="VKKU01000002">
    <property type="protein sequence ID" value="TSB01797.1"/>
    <property type="molecule type" value="Genomic_DNA"/>
</dbReference>
<proteinExistence type="predicted"/>
<gene>
    <name evidence="2" type="ORF">FOM92_11540</name>
</gene>
<keyword evidence="3" id="KW-1185">Reference proteome</keyword>
<dbReference type="RefSeq" id="WP_143777017.1">
    <property type="nucleotide sequence ID" value="NZ_VKKU01000002.1"/>
</dbReference>
<evidence type="ECO:0000313" key="3">
    <source>
        <dbReference type="Proteomes" id="UP000320160"/>
    </source>
</evidence>
<evidence type="ECO:0000256" key="1">
    <source>
        <dbReference type="SAM" id="Phobius"/>
    </source>
</evidence>
<reference evidence="2 3" key="1">
    <citation type="submission" date="2019-07" db="EMBL/GenBank/DDBJ databases">
        <authorList>
            <person name="Park M."/>
        </authorList>
    </citation>
    <scope>NUCLEOTIDE SEQUENCE [LARGE SCALE GENOMIC DNA]</scope>
    <source>
        <strain evidence="2 3">KCTC32445</strain>
    </source>
</reference>
<keyword evidence="1" id="KW-0812">Transmembrane</keyword>
<dbReference type="Proteomes" id="UP000320160">
    <property type="component" value="Unassembled WGS sequence"/>
</dbReference>
<dbReference type="OrthoDB" id="9801588at2"/>